<protein>
    <recommendedName>
        <fullName evidence="6">FAD-binding domain-containing protein</fullName>
    </recommendedName>
</protein>
<dbReference type="InParanoid" id="G7E0G0"/>
<dbReference type="PANTHER" id="PTHR47178:SF4">
    <property type="entry name" value="FAD-DEPENDENT MONOOXYGENASE APTC"/>
    <property type="match status" value="1"/>
</dbReference>
<dbReference type="EMBL" id="BABT02000078">
    <property type="protein sequence ID" value="GAA96320.1"/>
    <property type="molecule type" value="Genomic_DNA"/>
</dbReference>
<evidence type="ECO:0000256" key="1">
    <source>
        <dbReference type="ARBA" id="ARBA00005179"/>
    </source>
</evidence>
<dbReference type="OMA" id="IPLIHYH"/>
<evidence type="ECO:0000256" key="5">
    <source>
        <dbReference type="ARBA" id="ARBA00023033"/>
    </source>
</evidence>
<dbReference type="eggNOG" id="KOG2614">
    <property type="taxonomic scope" value="Eukaryota"/>
</dbReference>
<keyword evidence="2" id="KW-0285">Flavoprotein</keyword>
<dbReference type="PRINTS" id="PR00420">
    <property type="entry name" value="RNGMNOXGNASE"/>
</dbReference>
<evidence type="ECO:0000256" key="3">
    <source>
        <dbReference type="ARBA" id="ARBA00022827"/>
    </source>
</evidence>
<dbReference type="InterPro" id="IPR002938">
    <property type="entry name" value="FAD-bd"/>
</dbReference>
<dbReference type="STRING" id="764103.G7E0G0"/>
<accession>G7E0G0</accession>
<dbReference type="Gene3D" id="3.50.50.60">
    <property type="entry name" value="FAD/NAD(P)-binding domain"/>
    <property type="match status" value="1"/>
</dbReference>
<dbReference type="Pfam" id="PF01494">
    <property type="entry name" value="FAD_binding_3"/>
    <property type="match status" value="1"/>
</dbReference>
<reference evidence="7 8" key="2">
    <citation type="journal article" date="2012" name="Open Biol.">
        <title>Characteristics of nucleosomes and linker DNA regions on the genome of the basidiomycete Mixia osmundae revealed by mono- and dinucleosome mapping.</title>
        <authorList>
            <person name="Nishida H."/>
            <person name="Kondo S."/>
            <person name="Matsumoto T."/>
            <person name="Suzuki Y."/>
            <person name="Yoshikawa H."/>
            <person name="Taylor T.D."/>
            <person name="Sugiyama J."/>
        </authorList>
    </citation>
    <scope>NUCLEOTIDE SEQUENCE [LARGE SCALE GENOMIC DNA]</scope>
    <source>
        <strain evidence="8">CBS 9802 / IAM 14324 / JCM 22182 / KY 12970</strain>
    </source>
</reference>
<name>G7E0G0_MIXOS</name>
<dbReference type="Proteomes" id="UP000009131">
    <property type="component" value="Unassembled WGS sequence"/>
</dbReference>
<keyword evidence="4" id="KW-0560">Oxidoreductase</keyword>
<evidence type="ECO:0000256" key="2">
    <source>
        <dbReference type="ARBA" id="ARBA00022630"/>
    </source>
</evidence>
<evidence type="ECO:0000313" key="8">
    <source>
        <dbReference type="Proteomes" id="UP000009131"/>
    </source>
</evidence>
<organism evidence="7 8">
    <name type="scientific">Mixia osmundae (strain CBS 9802 / IAM 14324 / JCM 22182 / KY 12970)</name>
    <dbReference type="NCBI Taxonomy" id="764103"/>
    <lineage>
        <taxon>Eukaryota</taxon>
        <taxon>Fungi</taxon>
        <taxon>Dikarya</taxon>
        <taxon>Basidiomycota</taxon>
        <taxon>Pucciniomycotina</taxon>
        <taxon>Mixiomycetes</taxon>
        <taxon>Mixiales</taxon>
        <taxon>Mixiaceae</taxon>
        <taxon>Mixia</taxon>
    </lineage>
</organism>
<dbReference type="GO" id="GO:0004497">
    <property type="term" value="F:monooxygenase activity"/>
    <property type="evidence" value="ECO:0007669"/>
    <property type="project" value="UniProtKB-KW"/>
</dbReference>
<proteinExistence type="predicted"/>
<keyword evidence="8" id="KW-1185">Reference proteome</keyword>
<comment type="pathway">
    <text evidence="1">Secondary metabolite biosynthesis.</text>
</comment>
<dbReference type="OrthoDB" id="9993796at2759"/>
<dbReference type="GO" id="GO:0071949">
    <property type="term" value="F:FAD binding"/>
    <property type="evidence" value="ECO:0007669"/>
    <property type="project" value="InterPro"/>
</dbReference>
<dbReference type="SUPFAM" id="SSF51905">
    <property type="entry name" value="FAD/NAD(P)-binding domain"/>
    <property type="match status" value="1"/>
</dbReference>
<dbReference type="PANTHER" id="PTHR47178">
    <property type="entry name" value="MONOOXYGENASE, FAD-BINDING"/>
    <property type="match status" value="1"/>
</dbReference>
<reference evidence="7 8" key="1">
    <citation type="journal article" date="2011" name="J. Gen. Appl. Microbiol.">
        <title>Draft genome sequencing of the enigmatic basidiomycete Mixia osmundae.</title>
        <authorList>
            <person name="Nishida H."/>
            <person name="Nagatsuka Y."/>
            <person name="Sugiyama J."/>
        </authorList>
    </citation>
    <scope>NUCLEOTIDE SEQUENCE [LARGE SCALE GENOMIC DNA]</scope>
    <source>
        <strain evidence="8">CBS 9802 / IAM 14324 / JCM 22182 / KY 12970</strain>
    </source>
</reference>
<dbReference type="HOGENOM" id="CLU_040697_0_0_1"/>
<comment type="caution">
    <text evidence="7">The sequence shown here is derived from an EMBL/GenBank/DDBJ whole genome shotgun (WGS) entry which is preliminary data.</text>
</comment>
<gene>
    <name evidence="7" type="primary">Mo02986</name>
    <name evidence="7" type="ORF">E5Q_02986</name>
</gene>
<keyword evidence="5" id="KW-0503">Monooxygenase</keyword>
<evidence type="ECO:0000313" key="7">
    <source>
        <dbReference type="EMBL" id="GAA96320.1"/>
    </source>
</evidence>
<dbReference type="AlphaFoldDB" id="G7E0G0"/>
<dbReference type="RefSeq" id="XP_014566916.1">
    <property type="nucleotide sequence ID" value="XM_014711430.1"/>
</dbReference>
<keyword evidence="3" id="KW-0274">FAD</keyword>
<evidence type="ECO:0000259" key="6">
    <source>
        <dbReference type="Pfam" id="PF01494"/>
    </source>
</evidence>
<evidence type="ECO:0000256" key="4">
    <source>
        <dbReference type="ARBA" id="ARBA00023002"/>
    </source>
</evidence>
<dbReference type="InterPro" id="IPR036188">
    <property type="entry name" value="FAD/NAD-bd_sf"/>
</dbReference>
<feature type="domain" description="FAD-binding" evidence="6">
    <location>
        <begin position="3"/>
        <end position="340"/>
    </location>
</feature>
<sequence length="378" mass="42117">MTTPIVVCGSGIAGAALVRVLHHHGLAKHCRILERAKYEDRQGHSLTLHDWAMDSLDSALGEKLDWKSATVDALLSPALRNPSSAPPDQSKLRLNRARLQDLLQAGWKDKVEHEKIVKTIETDADGVSVLLESGEKIRASVVIACDGVHSIVRRAFLPNLKHEILDVVMYSGQRLMSIEEAKPYMTSSTTSQTLRQNGRYAWYSFNNLEEGDTRLQWAYGRRPQNSKEDDPLWKPERTLEDAQKIPDALYTETDAFSKETSEPWHQLLQSIKPDKGDRIYNWLMRSMDPTQSKVHEDRVALLGDARHSIPLLVSEGGACHALVDGAKLGEALANALNKGDPLVDVLSSFESNSTQRWSDAHRTGREAGMALVDTDSKL</sequence>